<comment type="similarity">
    <text evidence="2 7">Belongs to the PhoU family.</text>
</comment>
<dbReference type="InterPro" id="IPR026022">
    <property type="entry name" value="PhoU_dom"/>
</dbReference>
<gene>
    <name evidence="9" type="ORF">IV80_GL001297</name>
</gene>
<dbReference type="PATRIC" id="fig|319652.3.peg.1312"/>
<keyword evidence="5 7" id="KW-0963">Cytoplasm</keyword>
<dbReference type="GO" id="GO:0005737">
    <property type="term" value="C:cytoplasm"/>
    <property type="evidence" value="ECO:0007669"/>
    <property type="project" value="UniProtKB-SubCell"/>
</dbReference>
<comment type="subcellular location">
    <subcellularLocation>
        <location evidence="1 7">Cytoplasm</location>
    </subcellularLocation>
</comment>
<comment type="function">
    <text evidence="7">Plays a role in the regulation of phosphate uptake.</text>
</comment>
<dbReference type="EMBL" id="JQBR01000004">
    <property type="protein sequence ID" value="KRN66706.1"/>
    <property type="molecule type" value="Genomic_DNA"/>
</dbReference>
<accession>A0A0R2INI2</accession>
<dbReference type="Proteomes" id="UP000051568">
    <property type="component" value="Unassembled WGS sequence"/>
</dbReference>
<keyword evidence="4 7" id="KW-0813">Transport</keyword>
<evidence type="ECO:0000256" key="4">
    <source>
        <dbReference type="ARBA" id="ARBA00022448"/>
    </source>
</evidence>
<dbReference type="InterPro" id="IPR028366">
    <property type="entry name" value="PhoU"/>
</dbReference>
<evidence type="ECO:0000313" key="10">
    <source>
        <dbReference type="Proteomes" id="UP000051568"/>
    </source>
</evidence>
<keyword evidence="10" id="KW-1185">Reference proteome</keyword>
<dbReference type="Gene3D" id="1.20.58.220">
    <property type="entry name" value="Phosphate transport system protein phou homolog 2, domain 2"/>
    <property type="match status" value="1"/>
</dbReference>
<dbReference type="GO" id="GO:0030643">
    <property type="term" value="P:intracellular phosphate ion homeostasis"/>
    <property type="evidence" value="ECO:0007669"/>
    <property type="project" value="InterPro"/>
</dbReference>
<protein>
    <recommendedName>
        <fullName evidence="7">Phosphate-specific transport system accessory protein PhoU</fullName>
    </recommendedName>
</protein>
<evidence type="ECO:0000313" key="9">
    <source>
        <dbReference type="EMBL" id="KRN66706.1"/>
    </source>
</evidence>
<comment type="subunit">
    <text evidence="3 7">Homodimer.</text>
</comment>
<dbReference type="Pfam" id="PF01895">
    <property type="entry name" value="PhoU"/>
    <property type="match status" value="2"/>
</dbReference>
<reference evidence="9 10" key="1">
    <citation type="journal article" date="2015" name="Genome Announc.">
        <title>Expanding the biotechnology potential of lactobacilli through comparative genomics of 213 strains and associated genera.</title>
        <authorList>
            <person name="Sun Z."/>
            <person name="Harris H.M."/>
            <person name="McCann A."/>
            <person name="Guo C."/>
            <person name="Argimon S."/>
            <person name="Zhang W."/>
            <person name="Yang X."/>
            <person name="Jeffery I.B."/>
            <person name="Cooney J.C."/>
            <person name="Kagawa T.F."/>
            <person name="Liu W."/>
            <person name="Song Y."/>
            <person name="Salvetti E."/>
            <person name="Wrobel A."/>
            <person name="Rasinkangas P."/>
            <person name="Parkhill J."/>
            <person name="Rea M.C."/>
            <person name="O'Sullivan O."/>
            <person name="Ritari J."/>
            <person name="Douillard F.P."/>
            <person name="Paul Ross R."/>
            <person name="Yang R."/>
            <person name="Briner A.E."/>
            <person name="Felis G.E."/>
            <person name="de Vos W.M."/>
            <person name="Barrangou R."/>
            <person name="Klaenhammer T.R."/>
            <person name="Caufield P.W."/>
            <person name="Cui Y."/>
            <person name="Zhang H."/>
            <person name="O'Toole P.W."/>
        </authorList>
    </citation>
    <scope>NUCLEOTIDE SEQUENCE [LARGE SCALE GENOMIC DNA]</scope>
    <source>
        <strain evidence="9 10">DSM 17757</strain>
    </source>
</reference>
<dbReference type="GO" id="GO:0006817">
    <property type="term" value="P:phosphate ion transport"/>
    <property type="evidence" value="ECO:0007669"/>
    <property type="project" value="UniProtKB-KW"/>
</dbReference>
<dbReference type="FunFam" id="1.20.58.220:FF:000004">
    <property type="entry name" value="Phosphate-specific transport system accessory protein PhoU"/>
    <property type="match status" value="1"/>
</dbReference>
<dbReference type="NCBIfam" id="TIGR02135">
    <property type="entry name" value="phoU_full"/>
    <property type="match status" value="1"/>
</dbReference>
<evidence type="ECO:0000256" key="2">
    <source>
        <dbReference type="ARBA" id="ARBA00008107"/>
    </source>
</evidence>
<comment type="caution">
    <text evidence="9">The sequence shown here is derived from an EMBL/GenBank/DDBJ whole genome shotgun (WGS) entry which is preliminary data.</text>
</comment>
<feature type="domain" description="PhoU" evidence="8">
    <location>
        <begin position="132"/>
        <end position="216"/>
    </location>
</feature>
<feature type="domain" description="PhoU" evidence="8">
    <location>
        <begin position="28"/>
        <end position="113"/>
    </location>
</feature>
<dbReference type="InterPro" id="IPR038078">
    <property type="entry name" value="PhoU-like_sf"/>
</dbReference>
<dbReference type="PANTHER" id="PTHR42930">
    <property type="entry name" value="PHOSPHATE-SPECIFIC TRANSPORT SYSTEM ACCESSORY PROTEIN PHOU"/>
    <property type="match status" value="1"/>
</dbReference>
<dbReference type="PIRSF" id="PIRSF003107">
    <property type="entry name" value="PhoU"/>
    <property type="match status" value="1"/>
</dbReference>
<dbReference type="STRING" id="319652.IV80_GL001297"/>
<dbReference type="SUPFAM" id="SSF109755">
    <property type="entry name" value="PhoU-like"/>
    <property type="match status" value="1"/>
</dbReference>
<name>A0A0R2INI2_9LACO</name>
<evidence type="ECO:0000256" key="1">
    <source>
        <dbReference type="ARBA" id="ARBA00004496"/>
    </source>
</evidence>
<organism evidence="9 10">
    <name type="scientific">Pediococcus cellicola</name>
    <dbReference type="NCBI Taxonomy" id="319652"/>
    <lineage>
        <taxon>Bacteria</taxon>
        <taxon>Bacillati</taxon>
        <taxon>Bacillota</taxon>
        <taxon>Bacilli</taxon>
        <taxon>Lactobacillales</taxon>
        <taxon>Lactobacillaceae</taxon>
        <taxon>Pediococcus</taxon>
    </lineage>
</organism>
<dbReference type="AlphaFoldDB" id="A0A0R2INI2"/>
<evidence type="ECO:0000256" key="5">
    <source>
        <dbReference type="ARBA" id="ARBA00022490"/>
    </source>
</evidence>
<evidence type="ECO:0000256" key="6">
    <source>
        <dbReference type="ARBA" id="ARBA00022592"/>
    </source>
</evidence>
<dbReference type="GO" id="GO:0045936">
    <property type="term" value="P:negative regulation of phosphate metabolic process"/>
    <property type="evidence" value="ECO:0007669"/>
    <property type="project" value="InterPro"/>
</dbReference>
<sequence length="236" mass="26688">MESLVKLEGTKMRGIFEDELKRLHGKFTEMGINVSEAIYRASKSFIDHDKALAQQVIEHDEEINEEEIKLEDEALMLIALQQPVAADFRQIIIVLKASSDLERIGDHAVGIARESIELKGEQRVPEIEDDIGEMTNNVRSMLEEVLDAYVKEDEVGAKQIAIANQQIDKAYANVREKTIEMMKQDSKVITGSASYLMVASYLERIGDHISNIAEWVVYNKTGHLAELTPDHHPEEN</sequence>
<evidence type="ECO:0000256" key="3">
    <source>
        <dbReference type="ARBA" id="ARBA00011738"/>
    </source>
</evidence>
<evidence type="ECO:0000259" key="8">
    <source>
        <dbReference type="Pfam" id="PF01895"/>
    </source>
</evidence>
<dbReference type="PANTHER" id="PTHR42930:SF3">
    <property type="entry name" value="PHOSPHATE-SPECIFIC TRANSPORT SYSTEM ACCESSORY PROTEIN PHOU"/>
    <property type="match status" value="1"/>
</dbReference>
<proteinExistence type="inferred from homology"/>
<evidence type="ECO:0000256" key="7">
    <source>
        <dbReference type="PIRNR" id="PIRNR003107"/>
    </source>
</evidence>
<keyword evidence="6 7" id="KW-0592">Phosphate transport</keyword>